<keyword evidence="1" id="KW-0812">Transmembrane</keyword>
<dbReference type="Proteomes" id="UP000298416">
    <property type="component" value="Unassembled WGS sequence"/>
</dbReference>
<accession>A0A8X8WCL1</accession>
<reference evidence="3" key="2">
    <citation type="submission" date="2020-08" db="EMBL/GenBank/DDBJ databases">
        <title>Plant Genome Project.</title>
        <authorList>
            <person name="Zhang R.-G."/>
        </authorList>
    </citation>
    <scope>NUCLEOTIDE SEQUENCE</scope>
    <source>
        <strain evidence="3">Huo1</strain>
        <tissue evidence="3">Leaf</tissue>
    </source>
</reference>
<reference evidence="3" key="1">
    <citation type="submission" date="2018-01" db="EMBL/GenBank/DDBJ databases">
        <authorList>
            <person name="Mao J.F."/>
        </authorList>
    </citation>
    <scope>NUCLEOTIDE SEQUENCE</scope>
    <source>
        <strain evidence="3">Huo1</strain>
        <tissue evidence="3">Leaf</tissue>
    </source>
</reference>
<dbReference type="GO" id="GO:0004857">
    <property type="term" value="F:enzyme inhibitor activity"/>
    <property type="evidence" value="ECO:0007669"/>
    <property type="project" value="InterPro"/>
</dbReference>
<keyword evidence="1" id="KW-1133">Transmembrane helix</keyword>
<dbReference type="InterPro" id="IPR006501">
    <property type="entry name" value="Pectinesterase_inhib_dom"/>
</dbReference>
<comment type="caution">
    <text evidence="3">The sequence shown here is derived from an EMBL/GenBank/DDBJ whole genome shotgun (WGS) entry which is preliminary data.</text>
</comment>
<proteinExistence type="predicted"/>
<evidence type="ECO:0000259" key="2">
    <source>
        <dbReference type="Pfam" id="PF04043"/>
    </source>
</evidence>
<evidence type="ECO:0000313" key="4">
    <source>
        <dbReference type="Proteomes" id="UP000298416"/>
    </source>
</evidence>
<dbReference type="EMBL" id="PNBA02000018">
    <property type="protein sequence ID" value="KAG6392610.1"/>
    <property type="molecule type" value="Genomic_DNA"/>
</dbReference>
<dbReference type="SUPFAM" id="SSF101148">
    <property type="entry name" value="Plant invertase/pectin methylesterase inhibitor"/>
    <property type="match status" value="1"/>
</dbReference>
<dbReference type="Gene3D" id="1.20.140.40">
    <property type="entry name" value="Invertase/pectin methylesterase inhibitor family protein"/>
    <property type="match status" value="1"/>
</dbReference>
<feature type="domain" description="Pectinesterase inhibitor" evidence="2">
    <location>
        <begin position="62"/>
        <end position="174"/>
    </location>
</feature>
<dbReference type="InterPro" id="IPR035513">
    <property type="entry name" value="Invertase/methylesterase_inhib"/>
</dbReference>
<keyword evidence="4" id="KW-1185">Reference proteome</keyword>
<feature type="transmembrane region" description="Helical" evidence="1">
    <location>
        <begin position="216"/>
        <end position="237"/>
    </location>
</feature>
<feature type="transmembrane region" description="Helical" evidence="1">
    <location>
        <begin position="22"/>
        <end position="47"/>
    </location>
</feature>
<gene>
    <name evidence="3" type="ORF">SASPL_146834</name>
</gene>
<name>A0A8X8WCL1_SALSN</name>
<protein>
    <recommendedName>
        <fullName evidence="2">Pectinesterase inhibitor domain-containing protein</fullName>
    </recommendedName>
</protein>
<organism evidence="3">
    <name type="scientific">Salvia splendens</name>
    <name type="common">Scarlet sage</name>
    <dbReference type="NCBI Taxonomy" id="180675"/>
    <lineage>
        <taxon>Eukaryota</taxon>
        <taxon>Viridiplantae</taxon>
        <taxon>Streptophyta</taxon>
        <taxon>Embryophyta</taxon>
        <taxon>Tracheophyta</taxon>
        <taxon>Spermatophyta</taxon>
        <taxon>Magnoliopsida</taxon>
        <taxon>eudicotyledons</taxon>
        <taxon>Gunneridae</taxon>
        <taxon>Pentapetalae</taxon>
        <taxon>asterids</taxon>
        <taxon>lamiids</taxon>
        <taxon>Lamiales</taxon>
        <taxon>Lamiaceae</taxon>
        <taxon>Nepetoideae</taxon>
        <taxon>Mentheae</taxon>
        <taxon>Salviinae</taxon>
        <taxon>Salvia</taxon>
        <taxon>Salvia subgen. Calosphace</taxon>
        <taxon>core Calosphace</taxon>
    </lineage>
</organism>
<evidence type="ECO:0000313" key="3">
    <source>
        <dbReference type="EMBL" id="KAG6392610.1"/>
    </source>
</evidence>
<dbReference type="Pfam" id="PF04043">
    <property type="entry name" value="PMEI"/>
    <property type="match status" value="1"/>
</dbReference>
<dbReference type="AlphaFoldDB" id="A0A8X8WCL1"/>
<sequence length="240" mass="26384">MDAASEPLREDKLASIRRRNKILIVTFFSLIILLALITGGTITFFVLKLNSESITPNPAVIEFCSPFEFQSACVDSISSETNPSPDANPNQIFLLSLQSSLTKISEIIPIARSDRSLSSCTSSLRHAAAQLSNILETLGIEPELESYDRGNMKAWIGAAVADLAACAEADSEVGKMVADVAAVVMYGKYFLANCDVVNLQFRQSSRNWKDKVTENLITVSLFGLQYLALIFLFCLLLRIY</sequence>
<evidence type="ECO:0000256" key="1">
    <source>
        <dbReference type="SAM" id="Phobius"/>
    </source>
</evidence>
<keyword evidence="1" id="KW-0472">Membrane</keyword>